<dbReference type="KEGG" id="gsh:117362960"/>
<evidence type="ECO:0000313" key="1">
    <source>
        <dbReference type="Proteomes" id="UP000515159"/>
    </source>
</evidence>
<dbReference type="Proteomes" id="UP000515159">
    <property type="component" value="Chromosome 6"/>
</dbReference>
<dbReference type="InterPro" id="IPR037728">
    <property type="entry name" value="C21orf140-like"/>
</dbReference>
<accession>A0A6P8RKV4</accession>
<dbReference type="AlphaFoldDB" id="A0A6P8RKV4"/>
<dbReference type="PANTHER" id="PTHR35969">
    <property type="entry name" value="PROTEIN FAM243A-RELATED"/>
    <property type="match status" value="1"/>
</dbReference>
<dbReference type="InParanoid" id="A0A6P8RKV4"/>
<organism evidence="1 2">
    <name type="scientific">Geotrypetes seraphini</name>
    <name type="common">Gaboon caecilian</name>
    <name type="synonym">Caecilia seraphini</name>
    <dbReference type="NCBI Taxonomy" id="260995"/>
    <lineage>
        <taxon>Eukaryota</taxon>
        <taxon>Metazoa</taxon>
        <taxon>Chordata</taxon>
        <taxon>Craniata</taxon>
        <taxon>Vertebrata</taxon>
        <taxon>Euteleostomi</taxon>
        <taxon>Amphibia</taxon>
        <taxon>Gymnophiona</taxon>
        <taxon>Geotrypetes</taxon>
    </lineage>
</organism>
<dbReference type="InterPro" id="IPR036397">
    <property type="entry name" value="RNaseH_sf"/>
</dbReference>
<dbReference type="OrthoDB" id="2266637at2759"/>
<dbReference type="Gene3D" id="3.30.420.10">
    <property type="entry name" value="Ribonuclease H-like superfamily/Ribonuclease H"/>
    <property type="match status" value="1"/>
</dbReference>
<dbReference type="CTD" id="104322372"/>
<name>A0A6P8RKV4_GEOSA</name>
<protein>
    <submittedName>
        <fullName evidence="2">Protein FAM243A</fullName>
    </submittedName>
</protein>
<evidence type="ECO:0000313" key="2">
    <source>
        <dbReference type="RefSeq" id="XP_033805941.1"/>
    </source>
</evidence>
<dbReference type="GeneID" id="117362960"/>
<sequence>MPRFLNPLLKDVIYKTQHDSAVQNKCLQYLRTLRAFQFDGFHTVFFGETNISEGLMTGEKFPQTSHLKHPVWTVIHAGSSKGWAPWKYRLILRDELPMVYQENIFQVLCASLRMSYGKCIIVVKEKVQTSPLVADHSDICFSNLSPVLDLHNTSYCLQVAKDHGHEVLSLPFYYSYLHPMDTVWSSLKWFIVNHRKQFSLLSHEKTYSYQCIYCSDMIAKGMERITPSKWKALTNRLWRWENHYLDRFSKNPFPE</sequence>
<dbReference type="GO" id="GO:0003676">
    <property type="term" value="F:nucleic acid binding"/>
    <property type="evidence" value="ECO:0007669"/>
    <property type="project" value="InterPro"/>
</dbReference>
<reference evidence="2" key="1">
    <citation type="submission" date="2025-08" db="UniProtKB">
        <authorList>
            <consortium name="RefSeq"/>
        </authorList>
    </citation>
    <scope>IDENTIFICATION</scope>
</reference>
<dbReference type="PANTHER" id="PTHR35969:SF1">
    <property type="entry name" value="FAMILY WITH SEQUENCE SIMILARITY 243 MEMBER A"/>
    <property type="match status" value="1"/>
</dbReference>
<proteinExistence type="predicted"/>
<gene>
    <name evidence="2" type="primary">FAM243A</name>
</gene>
<keyword evidence="1" id="KW-1185">Reference proteome</keyword>
<dbReference type="RefSeq" id="XP_033805941.1">
    <property type="nucleotide sequence ID" value="XM_033950050.1"/>
</dbReference>